<dbReference type="EMBL" id="CP030840">
    <property type="protein sequence ID" value="AXC14429.1"/>
    <property type="molecule type" value="Genomic_DNA"/>
</dbReference>
<dbReference type="Gene3D" id="2.40.10.10">
    <property type="entry name" value="Trypsin-like serine proteases"/>
    <property type="match status" value="2"/>
</dbReference>
<keyword evidence="2 6" id="KW-0645">Protease</keyword>
<dbReference type="GO" id="GO:0006508">
    <property type="term" value="P:proteolysis"/>
    <property type="evidence" value="ECO:0007669"/>
    <property type="project" value="UniProtKB-KW"/>
</dbReference>
<evidence type="ECO:0000256" key="3">
    <source>
        <dbReference type="ARBA" id="ARBA00022801"/>
    </source>
</evidence>
<dbReference type="AlphaFoldDB" id="A0A2Z5G636"/>
<dbReference type="SUPFAM" id="SSF50156">
    <property type="entry name" value="PDZ domain-like"/>
    <property type="match status" value="2"/>
</dbReference>
<dbReference type="SMART" id="SM00228">
    <property type="entry name" value="PDZ"/>
    <property type="match status" value="2"/>
</dbReference>
<comment type="similarity">
    <text evidence="1">Belongs to the peptidase S1C family.</text>
</comment>
<feature type="domain" description="PDZ" evidence="5">
    <location>
        <begin position="341"/>
        <end position="401"/>
    </location>
</feature>
<dbReference type="PROSITE" id="PS50106">
    <property type="entry name" value="PDZ"/>
    <property type="match status" value="2"/>
</dbReference>
<evidence type="ECO:0000259" key="5">
    <source>
        <dbReference type="PROSITE" id="PS50106"/>
    </source>
</evidence>
<feature type="domain" description="PDZ" evidence="5">
    <location>
        <begin position="446"/>
        <end position="543"/>
    </location>
</feature>
<reference evidence="6 7" key="1">
    <citation type="journal article" date="2018" name="Front. Microbiol.">
        <title>Hydrolytic Capabilities as a Key to Environmental Success: Chitinolytic and Cellulolytic Acidobacteria From Acidic Sub-arctic Soils and Boreal Peatlands.</title>
        <authorList>
            <person name="Belova S.E."/>
            <person name="Ravin N.V."/>
            <person name="Pankratov T.A."/>
            <person name="Rakitin A.L."/>
            <person name="Ivanova A.A."/>
            <person name="Beletsky A.V."/>
            <person name="Mardanov A.V."/>
            <person name="Sinninghe Damste J.S."/>
            <person name="Dedysh S.N."/>
        </authorList>
    </citation>
    <scope>NUCLEOTIDE SEQUENCE [LARGE SCALE GENOMIC DNA]</scope>
    <source>
        <strain evidence="6 7">SBC82</strain>
    </source>
</reference>
<dbReference type="InterPro" id="IPR009003">
    <property type="entry name" value="Peptidase_S1_PA"/>
</dbReference>
<dbReference type="SUPFAM" id="SSF50494">
    <property type="entry name" value="Trypsin-like serine proteases"/>
    <property type="match status" value="1"/>
</dbReference>
<evidence type="ECO:0000256" key="2">
    <source>
        <dbReference type="ARBA" id="ARBA00022670"/>
    </source>
</evidence>
<accession>A0A2Z5G636</accession>
<dbReference type="Pfam" id="PF13365">
    <property type="entry name" value="Trypsin_2"/>
    <property type="match status" value="1"/>
</dbReference>
<dbReference type="GO" id="GO:0004252">
    <property type="term" value="F:serine-type endopeptidase activity"/>
    <property type="evidence" value="ECO:0007669"/>
    <property type="project" value="InterPro"/>
</dbReference>
<gene>
    <name evidence="6" type="ORF">ACPOL_5175</name>
</gene>
<dbReference type="PANTHER" id="PTHR22939:SF129">
    <property type="entry name" value="SERINE PROTEASE HTRA2, MITOCHONDRIAL"/>
    <property type="match status" value="1"/>
</dbReference>
<dbReference type="InterPro" id="IPR043504">
    <property type="entry name" value="Peptidase_S1_PA_chymotrypsin"/>
</dbReference>
<dbReference type="RefSeq" id="WP_114209209.1">
    <property type="nucleotide sequence ID" value="NZ_CP030840.1"/>
</dbReference>
<dbReference type="PANTHER" id="PTHR22939">
    <property type="entry name" value="SERINE PROTEASE FAMILY S1C HTRA-RELATED"/>
    <property type="match status" value="1"/>
</dbReference>
<feature type="region of interest" description="Disordered" evidence="4">
    <location>
        <begin position="85"/>
        <end position="163"/>
    </location>
</feature>
<keyword evidence="7" id="KW-1185">Reference proteome</keyword>
<dbReference type="Pfam" id="PF13180">
    <property type="entry name" value="PDZ_2"/>
    <property type="match status" value="2"/>
</dbReference>
<evidence type="ECO:0000313" key="7">
    <source>
        <dbReference type="Proteomes" id="UP000253606"/>
    </source>
</evidence>
<dbReference type="Proteomes" id="UP000253606">
    <property type="component" value="Chromosome"/>
</dbReference>
<protein>
    <submittedName>
        <fullName evidence="6">HtrA protease/chaperone protein</fullName>
    </submittedName>
</protein>
<dbReference type="PRINTS" id="PR00834">
    <property type="entry name" value="PROTEASES2C"/>
</dbReference>
<proteinExistence type="inferred from homology"/>
<feature type="compositionally biased region" description="Gly residues" evidence="4">
    <location>
        <begin position="121"/>
        <end position="130"/>
    </location>
</feature>
<sequence>MKSLLERLRVSRLATTFTILATLSAGILIGSVVAHGVKGQEAKVDSSDASPLRVPNPKVLSNTFSQIAKQVGPAVVNINTETLPKASSSLRRKNPHSRQQAPSSPDDEQAPGDDDDQDDQGGQGGQGGQGQNVPPGFQDFFNRFFGGPDQGGPEDGGGVRESLGSGFIVDPKGYIITNNHVVDKADKIFVKLSTDPEGEQGRPARVVGVDKDTDIAVIKIEPKEPLPTVKLGNSDSEQVGDWVIAIGSPFDLSQTVTAGIVSAKNRTIEKGVKGQFQHFIQTDAAINPGNSGGPLLNMDGEVIGVNTAIYTQSAGYQGIGFAMPSNTVVSTYNQLIGPDHKVTRGSIGIQFQPDLPSAVGRVYGFKTGVLVSFVQPGGPGDKGGLKAGDIIVSIDGRPIKDGDDLVNEIAGRRPGSTAKLGYLRNGGNQTATITIGDRSKVFANNQVAESDDSQGQDQQNGSETKLGLTVGDVPAAAAAKTGIHGVLVQAVKPGSFADEIGVAQGGVIISVNKQKVANLQEFRSAISALKSGQDVVLELIDPRSPKSGSVFRAGTLP</sequence>
<dbReference type="InterPro" id="IPR001478">
    <property type="entry name" value="PDZ"/>
</dbReference>
<name>A0A2Z5G636_9BACT</name>
<evidence type="ECO:0000256" key="4">
    <source>
        <dbReference type="SAM" id="MobiDB-lite"/>
    </source>
</evidence>
<evidence type="ECO:0000313" key="6">
    <source>
        <dbReference type="EMBL" id="AXC14429.1"/>
    </source>
</evidence>
<dbReference type="Gene3D" id="2.30.42.10">
    <property type="match status" value="2"/>
</dbReference>
<dbReference type="InterPro" id="IPR001940">
    <property type="entry name" value="Peptidase_S1C"/>
</dbReference>
<feature type="compositionally biased region" description="Acidic residues" evidence="4">
    <location>
        <begin position="105"/>
        <end position="119"/>
    </location>
</feature>
<organism evidence="6 7">
    <name type="scientific">Acidisarcina polymorpha</name>
    <dbReference type="NCBI Taxonomy" id="2211140"/>
    <lineage>
        <taxon>Bacteria</taxon>
        <taxon>Pseudomonadati</taxon>
        <taxon>Acidobacteriota</taxon>
        <taxon>Terriglobia</taxon>
        <taxon>Terriglobales</taxon>
        <taxon>Acidobacteriaceae</taxon>
        <taxon>Acidisarcina</taxon>
    </lineage>
</organism>
<evidence type="ECO:0000256" key="1">
    <source>
        <dbReference type="ARBA" id="ARBA00010541"/>
    </source>
</evidence>
<dbReference type="KEGG" id="abas:ACPOL_5175"/>
<dbReference type="InterPro" id="IPR036034">
    <property type="entry name" value="PDZ_sf"/>
</dbReference>
<keyword evidence="3" id="KW-0378">Hydrolase</keyword>
<dbReference type="OrthoDB" id="9758917at2"/>